<sequence>MPALRRTAAVLTALALPLTAGLAGAGTAQAAPMPQGEFHWAGDQGDGETDRAVWYGPMYGDRFDATVSADHRTLRVVITRPGDTWTVDLAAPAGQTLGVGSYANAVKTPEMPGVALDTPSMFVNGYQGGCATLSGAFGISELTFGEGGRVTSLKADYRQECADRGALTGYLHLSDTAPPKPLALGMTIKANAKLVKGKTTLSGTLTCTKPARVQVGGSASQEQPRFVQGRFVAEVDCVPGKNVPWKAEVQVHTPEVGHPLVKSERLKVFGNVQAQDPDTGSWVFGDADKWVTLG</sequence>
<accession>A0A5P2D359</accession>
<name>A0A5P2D359_STRVZ</name>
<dbReference type="Proteomes" id="UP000325211">
    <property type="component" value="Chromosome"/>
</dbReference>
<evidence type="ECO:0000313" key="2">
    <source>
        <dbReference type="EMBL" id="QES49575.1"/>
    </source>
</evidence>
<feature type="chain" id="PRO_5025004219" description="Secreted protein" evidence="1">
    <location>
        <begin position="31"/>
        <end position="294"/>
    </location>
</feature>
<gene>
    <name evidence="2" type="ORF">DEJ50_18960</name>
</gene>
<evidence type="ECO:0000256" key="1">
    <source>
        <dbReference type="SAM" id="SignalP"/>
    </source>
</evidence>
<dbReference type="RefSeq" id="WP_150209164.1">
    <property type="nucleotide sequence ID" value="NZ_CP029190.1"/>
</dbReference>
<protein>
    <recommendedName>
        <fullName evidence="4">Secreted protein</fullName>
    </recommendedName>
</protein>
<evidence type="ECO:0000313" key="3">
    <source>
        <dbReference type="Proteomes" id="UP000325211"/>
    </source>
</evidence>
<dbReference type="AlphaFoldDB" id="A0A5P2D359"/>
<proteinExistence type="predicted"/>
<keyword evidence="1" id="KW-0732">Signal</keyword>
<dbReference type="EMBL" id="CP029190">
    <property type="protein sequence ID" value="QES49575.1"/>
    <property type="molecule type" value="Genomic_DNA"/>
</dbReference>
<reference evidence="2 3" key="1">
    <citation type="submission" date="2018-05" db="EMBL/GenBank/DDBJ databases">
        <title>Streptomyces venezuelae.</title>
        <authorList>
            <person name="Kim W."/>
            <person name="Lee N."/>
            <person name="Cho B.-K."/>
        </authorList>
    </citation>
    <scope>NUCLEOTIDE SEQUENCE [LARGE SCALE GENOMIC DNA]</scope>
    <source>
        <strain evidence="2 3">ATCC 21782</strain>
    </source>
</reference>
<dbReference type="OrthoDB" id="3685630at2"/>
<evidence type="ECO:0008006" key="4">
    <source>
        <dbReference type="Google" id="ProtNLM"/>
    </source>
</evidence>
<organism evidence="2 3">
    <name type="scientific">Streptomyces venezuelae</name>
    <dbReference type="NCBI Taxonomy" id="54571"/>
    <lineage>
        <taxon>Bacteria</taxon>
        <taxon>Bacillati</taxon>
        <taxon>Actinomycetota</taxon>
        <taxon>Actinomycetes</taxon>
        <taxon>Kitasatosporales</taxon>
        <taxon>Streptomycetaceae</taxon>
        <taxon>Streptomyces</taxon>
    </lineage>
</organism>
<feature type="signal peptide" evidence="1">
    <location>
        <begin position="1"/>
        <end position="30"/>
    </location>
</feature>